<dbReference type="InterPro" id="IPR017937">
    <property type="entry name" value="Thioredoxin_CS"/>
</dbReference>
<dbReference type="PANTHER" id="PTHR42852:SF17">
    <property type="entry name" value="THIOREDOXIN-LIKE PROTEIN HI_1115"/>
    <property type="match status" value="1"/>
</dbReference>
<dbReference type="InterPro" id="IPR050553">
    <property type="entry name" value="Thioredoxin_ResA/DsbE_sf"/>
</dbReference>
<comment type="caution">
    <text evidence="4">The sequence shown here is derived from an EMBL/GenBank/DDBJ whole genome shotgun (WGS) entry which is preliminary data.</text>
</comment>
<dbReference type="PROSITE" id="PS00194">
    <property type="entry name" value="THIOREDOXIN_1"/>
    <property type="match status" value="1"/>
</dbReference>
<keyword evidence="1" id="KW-0676">Redox-active center</keyword>
<dbReference type="PROSITE" id="PS51352">
    <property type="entry name" value="THIOREDOXIN_2"/>
    <property type="match status" value="1"/>
</dbReference>
<accession>A0ABV0EGX0</accession>
<keyword evidence="5" id="KW-1185">Reference proteome</keyword>
<dbReference type="Pfam" id="PF00578">
    <property type="entry name" value="AhpC-TSA"/>
    <property type="match status" value="1"/>
</dbReference>
<proteinExistence type="predicted"/>
<protein>
    <submittedName>
        <fullName evidence="4">TlpA disulfide reductase family protein</fullName>
    </submittedName>
</protein>
<dbReference type="CDD" id="cd02966">
    <property type="entry name" value="TlpA_like_family"/>
    <property type="match status" value="1"/>
</dbReference>
<dbReference type="RefSeq" id="WP_347309000.1">
    <property type="nucleotide sequence ID" value="NZ_JBAJEX010000012.1"/>
</dbReference>
<name>A0ABV0EGX0_9BURK</name>
<dbReference type="InterPro" id="IPR013766">
    <property type="entry name" value="Thioredoxin_domain"/>
</dbReference>
<evidence type="ECO:0000259" key="3">
    <source>
        <dbReference type="PROSITE" id="PS51352"/>
    </source>
</evidence>
<dbReference type="SUPFAM" id="SSF52833">
    <property type="entry name" value="Thioredoxin-like"/>
    <property type="match status" value="1"/>
</dbReference>
<dbReference type="InterPro" id="IPR036249">
    <property type="entry name" value="Thioredoxin-like_sf"/>
</dbReference>
<dbReference type="Proteomes" id="UP001482231">
    <property type="component" value="Unassembled WGS sequence"/>
</dbReference>
<sequence length="170" mass="18655">MMPRLVSAFALFLLTSFSAACAQELKPYAGSATPPLRLKDLAGKVHDLTDYRGEVVMVQFWATYCAPCVKEMPSMQRLAAKLAGKPFRILAVNMGESEAEVRAFLTKVNVDFTVLMDEEGQAIAAWKVFAVPSTFIVDRAGRIRHTLQGGTEWDAPQYVETLTALIGAQP</sequence>
<feature type="signal peptide" evidence="2">
    <location>
        <begin position="1"/>
        <end position="22"/>
    </location>
</feature>
<dbReference type="InterPro" id="IPR000866">
    <property type="entry name" value="AhpC/TSA"/>
</dbReference>
<feature type="domain" description="Thioredoxin" evidence="3">
    <location>
        <begin position="27"/>
        <end position="167"/>
    </location>
</feature>
<evidence type="ECO:0000256" key="2">
    <source>
        <dbReference type="SAM" id="SignalP"/>
    </source>
</evidence>
<evidence type="ECO:0000313" key="4">
    <source>
        <dbReference type="EMBL" id="MEO1767888.1"/>
    </source>
</evidence>
<dbReference type="PANTHER" id="PTHR42852">
    <property type="entry name" value="THIOL:DISULFIDE INTERCHANGE PROTEIN DSBE"/>
    <property type="match status" value="1"/>
</dbReference>
<gene>
    <name evidence="4" type="ORF">V6E02_11770</name>
</gene>
<dbReference type="EMBL" id="JBAJEX010000012">
    <property type="protein sequence ID" value="MEO1767888.1"/>
    <property type="molecule type" value="Genomic_DNA"/>
</dbReference>
<dbReference type="PROSITE" id="PS51257">
    <property type="entry name" value="PROKAR_LIPOPROTEIN"/>
    <property type="match status" value="1"/>
</dbReference>
<feature type="chain" id="PRO_5046120857" evidence="2">
    <location>
        <begin position="23"/>
        <end position="170"/>
    </location>
</feature>
<evidence type="ECO:0000256" key="1">
    <source>
        <dbReference type="ARBA" id="ARBA00023284"/>
    </source>
</evidence>
<organism evidence="4 5">
    <name type="scientific">Thiobacter aerophilum</name>
    <dbReference type="NCBI Taxonomy" id="3121275"/>
    <lineage>
        <taxon>Bacteria</taxon>
        <taxon>Pseudomonadati</taxon>
        <taxon>Pseudomonadota</taxon>
        <taxon>Betaproteobacteria</taxon>
        <taxon>Burkholderiales</taxon>
        <taxon>Thiobacteraceae</taxon>
        <taxon>Thiobacter</taxon>
    </lineage>
</organism>
<dbReference type="Gene3D" id="3.40.30.10">
    <property type="entry name" value="Glutaredoxin"/>
    <property type="match status" value="1"/>
</dbReference>
<reference evidence="4 5" key="1">
    <citation type="submission" date="2024-02" db="EMBL/GenBank/DDBJ databases">
        <title>New thermophilic sulfur-oxidizing bacteria from a hot springs of the Uzon caldera (Kamchatka, Russia).</title>
        <authorList>
            <person name="Dukat A.M."/>
            <person name="Elcheninov A.G."/>
            <person name="Frolov E.N."/>
        </authorList>
    </citation>
    <scope>NUCLEOTIDE SEQUENCE [LARGE SCALE GENOMIC DNA]</scope>
    <source>
        <strain evidence="4 5">AK1</strain>
    </source>
</reference>
<evidence type="ECO:0000313" key="5">
    <source>
        <dbReference type="Proteomes" id="UP001482231"/>
    </source>
</evidence>
<keyword evidence="2" id="KW-0732">Signal</keyword>